<feature type="compositionally biased region" description="Basic and acidic residues" evidence="1">
    <location>
        <begin position="70"/>
        <end position="88"/>
    </location>
</feature>
<evidence type="ECO:0000313" key="2">
    <source>
        <dbReference type="EMBL" id="KAK5818369.1"/>
    </source>
</evidence>
<proteinExistence type="predicted"/>
<evidence type="ECO:0000256" key="1">
    <source>
        <dbReference type="SAM" id="MobiDB-lite"/>
    </source>
</evidence>
<evidence type="ECO:0000313" key="3">
    <source>
        <dbReference type="Proteomes" id="UP001358586"/>
    </source>
</evidence>
<reference evidence="2 3" key="1">
    <citation type="submission" date="2023-03" db="EMBL/GenBank/DDBJ databases">
        <title>WGS of Gossypium arboreum.</title>
        <authorList>
            <person name="Yu D."/>
        </authorList>
    </citation>
    <scope>NUCLEOTIDE SEQUENCE [LARGE SCALE GENOMIC DNA]</scope>
    <source>
        <tissue evidence="2">Leaf</tissue>
    </source>
</reference>
<comment type="caution">
    <text evidence="2">The sequence shown here is derived from an EMBL/GenBank/DDBJ whole genome shotgun (WGS) entry which is preliminary data.</text>
</comment>
<name>A0ABR0PB60_GOSAR</name>
<gene>
    <name evidence="2" type="ORF">PVK06_023304</name>
</gene>
<dbReference type="Proteomes" id="UP001358586">
    <property type="component" value="Chromosome 7"/>
</dbReference>
<organism evidence="2 3">
    <name type="scientific">Gossypium arboreum</name>
    <name type="common">Tree cotton</name>
    <name type="synonym">Gossypium nanking</name>
    <dbReference type="NCBI Taxonomy" id="29729"/>
    <lineage>
        <taxon>Eukaryota</taxon>
        <taxon>Viridiplantae</taxon>
        <taxon>Streptophyta</taxon>
        <taxon>Embryophyta</taxon>
        <taxon>Tracheophyta</taxon>
        <taxon>Spermatophyta</taxon>
        <taxon>Magnoliopsida</taxon>
        <taxon>eudicotyledons</taxon>
        <taxon>Gunneridae</taxon>
        <taxon>Pentapetalae</taxon>
        <taxon>rosids</taxon>
        <taxon>malvids</taxon>
        <taxon>Malvales</taxon>
        <taxon>Malvaceae</taxon>
        <taxon>Malvoideae</taxon>
        <taxon>Gossypium</taxon>
    </lineage>
</organism>
<sequence length="112" mass="13139">MSNADEEITRLLVKFLKHQWWRWRAQKKGVVGGKRVGLEWRLYTRAQGRCPRTEIGVAHRGSRMKGSNDSGERLGKGESNARLDSGKERRWRKKTTRTQAEQQGWSKVKERF</sequence>
<dbReference type="EMBL" id="JARKNE010000007">
    <property type="protein sequence ID" value="KAK5818369.1"/>
    <property type="molecule type" value="Genomic_DNA"/>
</dbReference>
<keyword evidence="3" id="KW-1185">Reference proteome</keyword>
<accession>A0ABR0PB60</accession>
<protein>
    <submittedName>
        <fullName evidence="2">Uncharacterized protein</fullName>
    </submittedName>
</protein>
<feature type="region of interest" description="Disordered" evidence="1">
    <location>
        <begin position="54"/>
        <end position="112"/>
    </location>
</feature>